<organism evidence="7 8">
    <name type="scientific">Pristionchus mayeri</name>
    <dbReference type="NCBI Taxonomy" id="1317129"/>
    <lineage>
        <taxon>Eukaryota</taxon>
        <taxon>Metazoa</taxon>
        <taxon>Ecdysozoa</taxon>
        <taxon>Nematoda</taxon>
        <taxon>Chromadorea</taxon>
        <taxon>Rhabditida</taxon>
        <taxon>Rhabditina</taxon>
        <taxon>Diplogasteromorpha</taxon>
        <taxon>Diplogasteroidea</taxon>
        <taxon>Neodiplogasteridae</taxon>
        <taxon>Pristionchus</taxon>
    </lineage>
</organism>
<dbReference type="PROSITE" id="PS51257">
    <property type="entry name" value="PROKAR_LIPOPROTEIN"/>
    <property type="match status" value="1"/>
</dbReference>
<dbReference type="EMBL" id="BTRK01000005">
    <property type="protein sequence ID" value="GMR53352.1"/>
    <property type="molecule type" value="Genomic_DNA"/>
</dbReference>
<proteinExistence type="inferred from homology"/>
<feature type="signal peptide" evidence="5">
    <location>
        <begin position="1"/>
        <end position="17"/>
    </location>
</feature>
<evidence type="ECO:0000256" key="2">
    <source>
        <dbReference type="ARBA" id="ARBA00020581"/>
    </source>
</evidence>
<dbReference type="InterPro" id="IPR023584">
    <property type="entry name" value="Ribosome_recyc_fac_dom"/>
</dbReference>
<keyword evidence="3" id="KW-0648">Protein biosynthesis</keyword>
<evidence type="ECO:0000256" key="4">
    <source>
        <dbReference type="ARBA" id="ARBA00033107"/>
    </source>
</evidence>
<comment type="similarity">
    <text evidence="1">Belongs to the RRF family.</text>
</comment>
<dbReference type="Pfam" id="PF01765">
    <property type="entry name" value="RRF"/>
    <property type="match status" value="1"/>
</dbReference>
<dbReference type="Gene3D" id="1.10.132.20">
    <property type="entry name" value="Ribosome-recycling factor"/>
    <property type="match status" value="1"/>
</dbReference>
<protein>
    <recommendedName>
        <fullName evidence="2">Ribosome-recycling factor, mitochondrial</fullName>
    </recommendedName>
    <alternativeName>
        <fullName evidence="4">Ribosome-releasing factor, mitochondrial</fullName>
    </alternativeName>
</protein>
<evidence type="ECO:0000313" key="7">
    <source>
        <dbReference type="EMBL" id="GMR53352.1"/>
    </source>
</evidence>
<accession>A0AAN5I5Q2</accession>
<dbReference type="InterPro" id="IPR036191">
    <property type="entry name" value="RRF_sf"/>
</dbReference>
<evidence type="ECO:0000259" key="6">
    <source>
        <dbReference type="Pfam" id="PF01765"/>
    </source>
</evidence>
<feature type="domain" description="Ribosome recycling factor" evidence="6">
    <location>
        <begin position="125"/>
        <end position="271"/>
    </location>
</feature>
<feature type="chain" id="PRO_5042824500" description="Ribosome-recycling factor, mitochondrial" evidence="5">
    <location>
        <begin position="18"/>
        <end position="275"/>
    </location>
</feature>
<keyword evidence="8" id="KW-1185">Reference proteome</keyword>
<dbReference type="PANTHER" id="PTHR20982:SF3">
    <property type="entry name" value="MITOCHONDRIAL RIBOSOME RECYCLING FACTOR PSEUDO 1"/>
    <property type="match status" value="1"/>
</dbReference>
<dbReference type="GO" id="GO:0043023">
    <property type="term" value="F:ribosomal large subunit binding"/>
    <property type="evidence" value="ECO:0007669"/>
    <property type="project" value="TreeGrafter"/>
</dbReference>
<name>A0AAN5I5Q2_9BILA</name>
<evidence type="ECO:0000256" key="3">
    <source>
        <dbReference type="ARBA" id="ARBA00022917"/>
    </source>
</evidence>
<comment type="caution">
    <text evidence="7">The sequence shown here is derived from an EMBL/GenBank/DDBJ whole genome shotgun (WGS) entry which is preliminary data.</text>
</comment>
<dbReference type="AlphaFoldDB" id="A0AAN5I5Q2"/>
<dbReference type="GO" id="GO:0005739">
    <property type="term" value="C:mitochondrion"/>
    <property type="evidence" value="ECO:0007669"/>
    <property type="project" value="TreeGrafter"/>
</dbReference>
<dbReference type="Gene3D" id="3.30.1360.40">
    <property type="match status" value="1"/>
</dbReference>
<evidence type="ECO:0000256" key="1">
    <source>
        <dbReference type="ARBA" id="ARBA00005912"/>
    </source>
</evidence>
<gene>
    <name evidence="7" type="ORF">PMAYCL1PPCAC_23547</name>
</gene>
<dbReference type="PANTHER" id="PTHR20982">
    <property type="entry name" value="RIBOSOME RECYCLING FACTOR"/>
    <property type="match status" value="1"/>
</dbReference>
<sequence>MLSRVLVFCAVLTVSHACIGGGSGCCSAPASSCGAAPPCPRAPQGFIGSYPHASSGYAVAPRPGPASGAYAQPPNAYAASNVRAAGESDNEFLQEALRDMKELEAILISHLAAQSSLQVDLRPYEKLIVTLEDKSEERLGRLARVSLKGARTIVINVSERPSAIKGIKAALQNSALTASLNVQQEGVTLYVATPVMTRERRAKLAEEASGPLLNDYKKSVNEVYVRVQKKASASAKTVDEGKKTKEELLGVKRSMEEKGLQIVKEAKNALLKEIV</sequence>
<dbReference type="GO" id="GO:0006412">
    <property type="term" value="P:translation"/>
    <property type="evidence" value="ECO:0007669"/>
    <property type="project" value="UniProtKB-KW"/>
</dbReference>
<reference evidence="8" key="1">
    <citation type="submission" date="2022-10" db="EMBL/GenBank/DDBJ databases">
        <title>Genome assembly of Pristionchus species.</title>
        <authorList>
            <person name="Yoshida K."/>
            <person name="Sommer R.J."/>
        </authorList>
    </citation>
    <scope>NUCLEOTIDE SEQUENCE [LARGE SCALE GENOMIC DNA]</scope>
    <source>
        <strain evidence="8">RS5460</strain>
    </source>
</reference>
<dbReference type="Proteomes" id="UP001328107">
    <property type="component" value="Unassembled WGS sequence"/>
</dbReference>
<evidence type="ECO:0000313" key="8">
    <source>
        <dbReference type="Proteomes" id="UP001328107"/>
    </source>
</evidence>
<dbReference type="SUPFAM" id="SSF55194">
    <property type="entry name" value="Ribosome recycling factor, RRF"/>
    <property type="match status" value="1"/>
</dbReference>
<keyword evidence="5" id="KW-0732">Signal</keyword>
<evidence type="ECO:0000256" key="5">
    <source>
        <dbReference type="SAM" id="SignalP"/>
    </source>
</evidence>
<dbReference type="InterPro" id="IPR002661">
    <property type="entry name" value="Ribosome_recyc_fac"/>
</dbReference>